<gene>
    <name evidence="1" type="ORF">O0R46_00635</name>
</gene>
<keyword evidence="2" id="KW-1185">Reference proteome</keyword>
<reference evidence="1" key="1">
    <citation type="submission" date="2022-12" db="EMBL/GenBank/DDBJ databases">
        <title>Peptostreptococcus.</title>
        <authorList>
            <person name="Lee S.H."/>
        </authorList>
    </citation>
    <scope>NUCLEOTIDE SEQUENCE</scope>
    <source>
        <strain evidence="1">CBA3647</strain>
    </source>
</reference>
<evidence type="ECO:0000313" key="1">
    <source>
        <dbReference type="EMBL" id="WAW14997.1"/>
    </source>
</evidence>
<dbReference type="RefSeq" id="WP_269311689.1">
    <property type="nucleotide sequence ID" value="NZ_CP114052.1"/>
</dbReference>
<organism evidence="1 2">
    <name type="scientific">Peptostreptococcus equinus</name>
    <dbReference type="NCBI Taxonomy" id="3003601"/>
    <lineage>
        <taxon>Bacteria</taxon>
        <taxon>Bacillati</taxon>
        <taxon>Bacillota</taxon>
        <taxon>Clostridia</taxon>
        <taxon>Peptostreptococcales</taxon>
        <taxon>Peptostreptococcaceae</taxon>
        <taxon>Peptostreptococcus</taxon>
    </lineage>
</organism>
<dbReference type="Proteomes" id="UP001164187">
    <property type="component" value="Chromosome"/>
</dbReference>
<dbReference type="Pfam" id="PF12640">
    <property type="entry name" value="UPF0489"/>
    <property type="match status" value="1"/>
</dbReference>
<evidence type="ECO:0000313" key="2">
    <source>
        <dbReference type="Proteomes" id="UP001164187"/>
    </source>
</evidence>
<name>A0ABY7JNS7_9FIRM</name>
<proteinExistence type="predicted"/>
<dbReference type="EMBL" id="CP114052">
    <property type="protein sequence ID" value="WAW14997.1"/>
    <property type="molecule type" value="Genomic_DNA"/>
</dbReference>
<dbReference type="InterPro" id="IPR024131">
    <property type="entry name" value="UPF0489"/>
</dbReference>
<sequence length="238" mass="27676">MSAKKFNYGGFFIKEAVGNNAFSYDERENKKIYVPELIEANLSDVKLGNMPSFIEIEDGVENICTGLEYMYKIVEDKYSAKQIYLFDNHNQSFYFWCKALNENFINKGLKLLHVDQHKDTRPAENYEVDISNMNEVNRYTNEVLNVGSFIDPAMKLGIFSELFIVDSTYTLRNIVKGPYVLDLDLDFFSIDMDYIDYDEKIERVREYIGEASLITIATSPYFIEQERAIKALNDLLLI</sequence>
<accession>A0ABY7JNS7</accession>
<protein>
    <submittedName>
        <fullName evidence="1">UPF0489 family protein</fullName>
    </submittedName>
</protein>